<dbReference type="InterPro" id="IPR032847">
    <property type="entry name" value="PRPF17"/>
</dbReference>
<feature type="repeat" description="WD" evidence="3">
    <location>
        <begin position="76"/>
        <end position="110"/>
    </location>
</feature>
<evidence type="ECO:0000313" key="7">
    <source>
        <dbReference type="EMBL" id="JAG13544.1"/>
    </source>
</evidence>
<keyword evidence="1 3" id="KW-0853">WD repeat</keyword>
<keyword evidence="2" id="KW-0677">Repeat</keyword>
<reference evidence="5" key="2">
    <citation type="submission" date="2014-07" db="EMBL/GenBank/DDBJ databases">
        <authorList>
            <person name="Hull J."/>
        </authorList>
    </citation>
    <scope>NUCLEOTIDE SEQUENCE</scope>
</reference>
<dbReference type="PROSITE" id="PS50082">
    <property type="entry name" value="WD_REPEATS_2"/>
    <property type="match status" value="2"/>
</dbReference>
<dbReference type="AlphaFoldDB" id="A0A0A9VVB6"/>
<evidence type="ECO:0000313" key="10">
    <source>
        <dbReference type="EMBL" id="JAG28152.1"/>
    </source>
</evidence>
<evidence type="ECO:0000313" key="9">
    <source>
        <dbReference type="EMBL" id="JAG13553.1"/>
    </source>
</evidence>
<feature type="repeat" description="WD" evidence="3">
    <location>
        <begin position="120"/>
        <end position="161"/>
    </location>
</feature>
<dbReference type="InterPro" id="IPR015943">
    <property type="entry name" value="WD40/YVTN_repeat-like_dom_sf"/>
</dbReference>
<gene>
    <name evidence="5" type="primary">CDC40_10</name>
    <name evidence="11" type="synonym">CDC40_0</name>
    <name evidence="7" type="synonym">CDC40_11</name>
    <name evidence="8" type="synonym">CDC40_4</name>
    <name evidence="9" type="synonym">CDC40_5</name>
    <name evidence="10" type="synonym">CDC40_6</name>
    <name evidence="6" type="synonym">CDC40_9</name>
    <name evidence="8" type="ORF">CM83_22480</name>
    <name evidence="9" type="ORF">CM83_22483</name>
    <name evidence="10" type="ORF">CM83_22487</name>
    <name evidence="5" type="ORF">CM83_22490</name>
    <name evidence="7" type="ORF">CM83_22494</name>
    <name evidence="6" type="ORF">CM83_22498</name>
    <name evidence="11" type="ORF">g.25067</name>
</gene>
<sequence>MRREQAVKGIVQDDEDELKDEKNQEPVMEEVCKVLVKYTKTYDGRTLLSPPPGVRPPHQILPTLQCYIPKQRYYTYTGHEKGVPRIRFVTQYGHMLLSCSFDNTVRLWNVMNQRECIQVYNGHNQGIRDMQVTDDGKHFMTVSYDKYVKIWDTETGQVLTRIMEKMPGICCAFHPKRWEEVLIGYNNRLVQWDTRTKEIVQEYTDPMGPVNTLTFINEDTFIATSDDKHIRVYDYGIPVVIKDIHDTELHSITSVAIHPSHKYLVGNAQNNRIIILALQDRVKLNRRKVFSGHVTSGFSCGLHFSPDGRF</sequence>
<protein>
    <submittedName>
        <fullName evidence="5">Pre-mRNA-processing factor 17</fullName>
    </submittedName>
</protein>
<reference evidence="5" key="1">
    <citation type="journal article" date="2014" name="PLoS ONE">
        <title>Transcriptome-Based Identification of ABC Transporters in the Western Tarnished Plant Bug Lygus hesperus.</title>
        <authorList>
            <person name="Hull J.J."/>
            <person name="Chaney K."/>
            <person name="Geib S.M."/>
            <person name="Fabrick J.A."/>
            <person name="Brent C.S."/>
            <person name="Walsh D."/>
            <person name="Lavine L.C."/>
        </authorList>
    </citation>
    <scope>NUCLEOTIDE SEQUENCE</scope>
</reference>
<evidence type="ECO:0000313" key="11">
    <source>
        <dbReference type="EMBL" id="JAQ09006.1"/>
    </source>
</evidence>
<accession>A0A0A9VVB6</accession>
<dbReference type="PROSITE" id="PS50294">
    <property type="entry name" value="WD_REPEATS_REGION"/>
    <property type="match status" value="2"/>
</dbReference>
<dbReference type="Gene3D" id="2.130.10.10">
    <property type="entry name" value="YVTN repeat-like/Quinoprotein amine dehydrogenase"/>
    <property type="match status" value="1"/>
</dbReference>
<evidence type="ECO:0000256" key="3">
    <source>
        <dbReference type="PROSITE-ProRule" id="PRU00221"/>
    </source>
</evidence>
<dbReference type="Pfam" id="PF00400">
    <property type="entry name" value="WD40"/>
    <property type="match status" value="3"/>
</dbReference>
<dbReference type="SUPFAM" id="SSF50978">
    <property type="entry name" value="WD40 repeat-like"/>
    <property type="match status" value="1"/>
</dbReference>
<feature type="region of interest" description="Disordered" evidence="4">
    <location>
        <begin position="1"/>
        <end position="23"/>
    </location>
</feature>
<evidence type="ECO:0000313" key="8">
    <source>
        <dbReference type="EMBL" id="JAG13548.1"/>
    </source>
</evidence>
<dbReference type="EMBL" id="GBHO01043995">
    <property type="protein sequence ID" value="JAF99608.1"/>
    <property type="molecule type" value="Transcribed_RNA"/>
</dbReference>
<evidence type="ECO:0000256" key="1">
    <source>
        <dbReference type="ARBA" id="ARBA00022574"/>
    </source>
</evidence>
<proteinExistence type="predicted"/>
<dbReference type="InterPro" id="IPR019775">
    <property type="entry name" value="WD40_repeat_CS"/>
</dbReference>
<dbReference type="SMART" id="SM00320">
    <property type="entry name" value="WD40"/>
    <property type="match status" value="4"/>
</dbReference>
<evidence type="ECO:0000313" key="5">
    <source>
        <dbReference type="EMBL" id="JAF99608.1"/>
    </source>
</evidence>
<dbReference type="InterPro" id="IPR001680">
    <property type="entry name" value="WD40_rpt"/>
</dbReference>
<dbReference type="EMBL" id="GBHO01030060">
    <property type="protein sequence ID" value="JAG13544.1"/>
    <property type="molecule type" value="Transcribed_RNA"/>
</dbReference>
<dbReference type="PANTHER" id="PTHR43979">
    <property type="entry name" value="PRE-MRNA-PROCESSING FACTOR 17"/>
    <property type="match status" value="1"/>
</dbReference>
<dbReference type="PROSITE" id="PS00678">
    <property type="entry name" value="WD_REPEATS_1"/>
    <property type="match status" value="1"/>
</dbReference>
<evidence type="ECO:0000256" key="4">
    <source>
        <dbReference type="SAM" id="MobiDB-lite"/>
    </source>
</evidence>
<dbReference type="InterPro" id="IPR036322">
    <property type="entry name" value="WD40_repeat_dom_sf"/>
</dbReference>
<evidence type="ECO:0000256" key="2">
    <source>
        <dbReference type="ARBA" id="ARBA00022737"/>
    </source>
</evidence>
<dbReference type="EMBL" id="GBHO01030056">
    <property type="protein sequence ID" value="JAG13548.1"/>
    <property type="molecule type" value="Transcribed_RNA"/>
</dbReference>
<dbReference type="EMBL" id="GBHO01015452">
    <property type="protein sequence ID" value="JAG28152.1"/>
    <property type="molecule type" value="Transcribed_RNA"/>
</dbReference>
<dbReference type="PANTHER" id="PTHR43979:SF1">
    <property type="entry name" value="PRE-MRNA-PROCESSING FACTOR 17"/>
    <property type="match status" value="1"/>
</dbReference>
<dbReference type="GO" id="GO:0000398">
    <property type="term" value="P:mRNA splicing, via spliceosome"/>
    <property type="evidence" value="ECO:0007669"/>
    <property type="project" value="InterPro"/>
</dbReference>
<evidence type="ECO:0000313" key="6">
    <source>
        <dbReference type="EMBL" id="JAG03098.1"/>
    </source>
</evidence>
<organism evidence="5">
    <name type="scientific">Lygus hesperus</name>
    <name type="common">Western plant bug</name>
    <dbReference type="NCBI Taxonomy" id="30085"/>
    <lineage>
        <taxon>Eukaryota</taxon>
        <taxon>Metazoa</taxon>
        <taxon>Ecdysozoa</taxon>
        <taxon>Arthropoda</taxon>
        <taxon>Hexapoda</taxon>
        <taxon>Insecta</taxon>
        <taxon>Pterygota</taxon>
        <taxon>Neoptera</taxon>
        <taxon>Paraneoptera</taxon>
        <taxon>Hemiptera</taxon>
        <taxon>Heteroptera</taxon>
        <taxon>Panheteroptera</taxon>
        <taxon>Cimicomorpha</taxon>
        <taxon>Miridae</taxon>
        <taxon>Mirini</taxon>
        <taxon>Lygus</taxon>
    </lineage>
</organism>
<dbReference type="GO" id="GO:0071013">
    <property type="term" value="C:catalytic step 2 spliceosome"/>
    <property type="evidence" value="ECO:0007669"/>
    <property type="project" value="InterPro"/>
</dbReference>
<dbReference type="GO" id="GO:0003729">
    <property type="term" value="F:mRNA binding"/>
    <property type="evidence" value="ECO:0007669"/>
    <property type="project" value="TreeGrafter"/>
</dbReference>
<reference evidence="11" key="3">
    <citation type="journal article" date="2016" name="Gigascience">
        <title>De novo construction of an expanded transcriptome assembly for the western tarnished plant bug, Lygus hesperus.</title>
        <authorList>
            <person name="Tassone E.E."/>
            <person name="Geib S.M."/>
            <person name="Hall B."/>
            <person name="Fabrick J.A."/>
            <person name="Brent C.S."/>
            <person name="Hull J.J."/>
        </authorList>
    </citation>
    <scope>NUCLEOTIDE SEQUENCE</scope>
</reference>
<dbReference type="EMBL" id="GBHO01040506">
    <property type="protein sequence ID" value="JAG03098.1"/>
    <property type="molecule type" value="Transcribed_RNA"/>
</dbReference>
<dbReference type="EMBL" id="GBHO01030051">
    <property type="protein sequence ID" value="JAG13553.1"/>
    <property type="molecule type" value="Transcribed_RNA"/>
</dbReference>
<dbReference type="EMBL" id="GDHC01009623">
    <property type="protein sequence ID" value="JAQ09006.1"/>
    <property type="molecule type" value="Transcribed_RNA"/>
</dbReference>
<name>A0A0A9VVB6_LYGHE</name>